<name>A0AAQ3MAX7_9PEZI</name>
<dbReference type="GO" id="GO:0008195">
    <property type="term" value="F:phosphatidate phosphatase activity"/>
    <property type="evidence" value="ECO:0007669"/>
    <property type="project" value="InterPro"/>
</dbReference>
<organism evidence="3 4">
    <name type="scientific">Acrodontium crateriforme</name>
    <dbReference type="NCBI Taxonomy" id="150365"/>
    <lineage>
        <taxon>Eukaryota</taxon>
        <taxon>Fungi</taxon>
        <taxon>Dikarya</taxon>
        <taxon>Ascomycota</taxon>
        <taxon>Pezizomycotina</taxon>
        <taxon>Dothideomycetes</taxon>
        <taxon>Dothideomycetidae</taxon>
        <taxon>Mycosphaerellales</taxon>
        <taxon>Teratosphaeriaceae</taxon>
        <taxon>Acrodontium</taxon>
    </lineage>
</organism>
<proteinExistence type="predicted"/>
<reference evidence="3 4" key="1">
    <citation type="submission" date="2023-11" db="EMBL/GenBank/DDBJ databases">
        <title>An acidophilic fungus is an integral part of prey digestion in a carnivorous sundew plant.</title>
        <authorList>
            <person name="Tsai I.J."/>
        </authorList>
    </citation>
    <scope>NUCLEOTIDE SEQUENCE [LARGE SCALE GENOMIC DNA]</scope>
    <source>
        <strain evidence="3">169a</strain>
    </source>
</reference>
<evidence type="ECO:0000313" key="3">
    <source>
        <dbReference type="EMBL" id="WPH04192.1"/>
    </source>
</evidence>
<dbReference type="InterPro" id="IPR019236">
    <property type="entry name" value="APP1_cat"/>
</dbReference>
<feature type="domain" description="Phosphatidate phosphatase APP1 catalytic" evidence="2">
    <location>
        <begin position="237"/>
        <end position="390"/>
    </location>
</feature>
<dbReference type="Pfam" id="PF09949">
    <property type="entry name" value="APP1_cat"/>
    <property type="match status" value="1"/>
</dbReference>
<evidence type="ECO:0000256" key="1">
    <source>
        <dbReference type="SAM" id="MobiDB-lite"/>
    </source>
</evidence>
<dbReference type="GO" id="GO:0030479">
    <property type="term" value="C:actin cortical patch"/>
    <property type="evidence" value="ECO:0007669"/>
    <property type="project" value="TreeGrafter"/>
</dbReference>
<protein>
    <submittedName>
        <fullName evidence="3">Phosphatidate phosphatase app1</fullName>
    </submittedName>
</protein>
<dbReference type="PANTHER" id="PTHR28208:SF1">
    <property type="entry name" value="FILAMENT ORGANIZATION PROTEIN APP1-LIKE, PUTATIVE (AFU_ORTHOLOGUE AFUA_1G06650)-RELATED"/>
    <property type="match status" value="1"/>
</dbReference>
<evidence type="ECO:0000313" key="4">
    <source>
        <dbReference type="Proteomes" id="UP001303373"/>
    </source>
</evidence>
<evidence type="ECO:0000259" key="2">
    <source>
        <dbReference type="Pfam" id="PF09949"/>
    </source>
</evidence>
<sequence>MNFLREVMDQGRRVTVDVLNGGGIDNDSPWSPEVPEDLREWLPDLFDRFPIVFPWHHPTPVDPALHTVWLLDNTAFRKPKPGDNRPDLADLQDANATDPKVRTESSGAMKPAQESSGWAVEFVACYFIKNSGKNLAHIVAEISHQLNVRDEDIACKKRIASRLEPFIDSVLPKHTVRISIQGREEQTLGPSSHSGISSSLNEIHFAPPLTAMTSNPLTIPPPFGLPCTTVMADEQGWGVISDIDDTIKITQSTDPLGVLANTFTVENPAPVAGMPELYAHLSQILAQPPFFYLSASPYNLYSFLRRFRDHHYPQGTIILRDASWQNLGGLVASLNQNTKAYKDDRITKIHSWLPHRRFFCVGDSTQSDPEAYGEAARKYPGWIKGIFIRKVSGIAQLNEKEKNSDERFERAFQGLDREMWHVFTDPAEVKERIEELVVRQR</sequence>
<dbReference type="AlphaFoldDB" id="A0AAQ3MAX7"/>
<gene>
    <name evidence="3" type="ORF">R9X50_00708000</name>
</gene>
<accession>A0AAQ3MAX7</accession>
<dbReference type="InterPro" id="IPR052935">
    <property type="entry name" value="Mg2+_PAP"/>
</dbReference>
<dbReference type="PANTHER" id="PTHR28208">
    <property type="entry name" value="PHOSPHATIDATE PHOSPHATASE APP1"/>
    <property type="match status" value="1"/>
</dbReference>
<dbReference type="EMBL" id="CP138591">
    <property type="protein sequence ID" value="WPH04192.1"/>
    <property type="molecule type" value="Genomic_DNA"/>
</dbReference>
<feature type="region of interest" description="Disordered" evidence="1">
    <location>
        <begin position="80"/>
        <end position="112"/>
    </location>
</feature>
<dbReference type="Proteomes" id="UP001303373">
    <property type="component" value="Chromosome 12"/>
</dbReference>
<keyword evidence="4" id="KW-1185">Reference proteome</keyword>